<dbReference type="InterPro" id="IPR010140">
    <property type="entry name" value="Histidinol_P_phosphatase_HisJ"/>
</dbReference>
<dbReference type="OrthoDB" id="5957391at2759"/>
<dbReference type="GO" id="GO:0005737">
    <property type="term" value="C:cytoplasm"/>
    <property type="evidence" value="ECO:0007669"/>
    <property type="project" value="TreeGrafter"/>
</dbReference>
<name>A0A8E2ELK0_9PEZI</name>
<evidence type="ECO:0000313" key="11">
    <source>
        <dbReference type="Proteomes" id="UP000250266"/>
    </source>
</evidence>
<dbReference type="PANTHER" id="PTHR21039:SF0">
    <property type="entry name" value="HISTIDINOL-PHOSPHATASE"/>
    <property type="match status" value="1"/>
</dbReference>
<evidence type="ECO:0000256" key="7">
    <source>
        <dbReference type="ARBA" id="ARBA00049158"/>
    </source>
</evidence>
<evidence type="ECO:0000313" key="10">
    <source>
        <dbReference type="EMBL" id="OCK86010.1"/>
    </source>
</evidence>
<keyword evidence="6 8" id="KW-0368">Histidine biosynthesis</keyword>
<comment type="pathway">
    <text evidence="1 8">Amino-acid biosynthesis; L-histidine biosynthesis; L-histidine from 5-phospho-alpha-D-ribose 1-diphosphate: step 8/9.</text>
</comment>
<dbReference type="EC" id="3.1.3.15" evidence="3 8"/>
<dbReference type="InterPro" id="IPR004013">
    <property type="entry name" value="PHP_dom"/>
</dbReference>
<dbReference type="SUPFAM" id="SSF89550">
    <property type="entry name" value="PHP domain-like"/>
    <property type="match status" value="1"/>
</dbReference>
<keyword evidence="5 8" id="KW-0378">Hydrolase</keyword>
<reference evidence="10 11" key="1">
    <citation type="journal article" date="2016" name="Nat. Commun.">
        <title>Ectomycorrhizal ecology is imprinted in the genome of the dominant symbiotic fungus Cenococcum geophilum.</title>
        <authorList>
            <consortium name="DOE Joint Genome Institute"/>
            <person name="Peter M."/>
            <person name="Kohler A."/>
            <person name="Ohm R.A."/>
            <person name="Kuo A."/>
            <person name="Krutzmann J."/>
            <person name="Morin E."/>
            <person name="Arend M."/>
            <person name="Barry K.W."/>
            <person name="Binder M."/>
            <person name="Choi C."/>
            <person name="Clum A."/>
            <person name="Copeland A."/>
            <person name="Grisel N."/>
            <person name="Haridas S."/>
            <person name="Kipfer T."/>
            <person name="LaButti K."/>
            <person name="Lindquist E."/>
            <person name="Lipzen A."/>
            <person name="Maire R."/>
            <person name="Meier B."/>
            <person name="Mihaltcheva S."/>
            <person name="Molinier V."/>
            <person name="Murat C."/>
            <person name="Poggeler S."/>
            <person name="Quandt C.A."/>
            <person name="Sperisen C."/>
            <person name="Tritt A."/>
            <person name="Tisserant E."/>
            <person name="Crous P.W."/>
            <person name="Henrissat B."/>
            <person name="Nehls U."/>
            <person name="Egli S."/>
            <person name="Spatafora J.W."/>
            <person name="Grigoriev I.V."/>
            <person name="Martin F.M."/>
        </authorList>
    </citation>
    <scope>NUCLEOTIDE SEQUENCE [LARGE SCALE GENOMIC DNA]</scope>
    <source>
        <strain evidence="10 11">CBS 459.81</strain>
    </source>
</reference>
<dbReference type="NCBIfam" id="TIGR01856">
    <property type="entry name" value="hisJ_fam"/>
    <property type="match status" value="1"/>
</dbReference>
<evidence type="ECO:0000256" key="6">
    <source>
        <dbReference type="ARBA" id="ARBA00023102"/>
    </source>
</evidence>
<dbReference type="GO" id="GO:0000105">
    <property type="term" value="P:L-histidine biosynthetic process"/>
    <property type="evidence" value="ECO:0007669"/>
    <property type="project" value="UniProtKB-UniRule"/>
</dbReference>
<evidence type="ECO:0000256" key="4">
    <source>
        <dbReference type="ARBA" id="ARBA00022605"/>
    </source>
</evidence>
<keyword evidence="4 8" id="KW-0028">Amino-acid biosynthesis</keyword>
<evidence type="ECO:0000256" key="3">
    <source>
        <dbReference type="ARBA" id="ARBA00013085"/>
    </source>
</evidence>
<organism evidence="10 11">
    <name type="scientific">Lepidopterella palustris CBS 459.81</name>
    <dbReference type="NCBI Taxonomy" id="1314670"/>
    <lineage>
        <taxon>Eukaryota</taxon>
        <taxon>Fungi</taxon>
        <taxon>Dikarya</taxon>
        <taxon>Ascomycota</taxon>
        <taxon>Pezizomycotina</taxon>
        <taxon>Dothideomycetes</taxon>
        <taxon>Pleosporomycetidae</taxon>
        <taxon>Mytilinidiales</taxon>
        <taxon>Argynnaceae</taxon>
        <taxon>Lepidopterella</taxon>
    </lineage>
</organism>
<dbReference type="Proteomes" id="UP000250266">
    <property type="component" value="Unassembled WGS sequence"/>
</dbReference>
<feature type="domain" description="PHP" evidence="9">
    <location>
        <begin position="5"/>
        <end position="214"/>
    </location>
</feature>
<proteinExistence type="inferred from homology"/>
<evidence type="ECO:0000256" key="2">
    <source>
        <dbReference type="ARBA" id="ARBA00009152"/>
    </source>
</evidence>
<comment type="catalytic activity">
    <reaction evidence="7 8">
        <text>L-histidinol phosphate + H2O = L-histidinol + phosphate</text>
        <dbReference type="Rhea" id="RHEA:14465"/>
        <dbReference type="ChEBI" id="CHEBI:15377"/>
        <dbReference type="ChEBI" id="CHEBI:43474"/>
        <dbReference type="ChEBI" id="CHEBI:57699"/>
        <dbReference type="ChEBI" id="CHEBI:57980"/>
        <dbReference type="EC" id="3.1.3.15"/>
    </reaction>
</comment>
<dbReference type="Gene3D" id="3.20.20.140">
    <property type="entry name" value="Metal-dependent hydrolases"/>
    <property type="match status" value="1"/>
</dbReference>
<dbReference type="Pfam" id="PF02811">
    <property type="entry name" value="PHP"/>
    <property type="match status" value="1"/>
</dbReference>
<dbReference type="FunFam" id="3.20.20.140:FF:000059">
    <property type="entry name" value="Histidinol-phosphatase"/>
    <property type="match status" value="1"/>
</dbReference>
<dbReference type="AlphaFoldDB" id="A0A8E2ELK0"/>
<sequence length="308" mass="35574">MPFSHHSHSGQFCCHAKNTLEEMVQAAISRGFEVYALTEHMARNEEDFYPEEQEACYTEEDLIKLVDDFYPEAVRLREAFASQIKILIGFETEWIRPSTPTLIQTLLSKHSFDFFVGSIHHVHTIPIDFDTAMYKDARLKAGGTDERLFQDYFDSQYEMLQAIQPLVVGHFDLIRLLSDEPDLGFKRYEGVWKKIERNLEFIASYGGVLELNSSGLRKGMKEPYPCLEICQAFRLIGGRFALSDDSHSVDQVGTNYRRLLDFIRKAEIENVYFVEHGAQGPDRRFPNSRFSSITFSELEAHSFWATNP</sequence>
<dbReference type="EMBL" id="KV744810">
    <property type="protein sequence ID" value="OCK86010.1"/>
    <property type="molecule type" value="Genomic_DNA"/>
</dbReference>
<accession>A0A8E2ELK0</accession>
<evidence type="ECO:0000259" key="9">
    <source>
        <dbReference type="Pfam" id="PF02811"/>
    </source>
</evidence>
<keyword evidence="11" id="KW-1185">Reference proteome</keyword>
<protein>
    <recommendedName>
        <fullName evidence="3 8">Histidinol-phosphatase</fullName>
        <shortName evidence="8">HolPase</shortName>
        <ecNumber evidence="3 8">3.1.3.15</ecNumber>
    </recommendedName>
</protein>
<evidence type="ECO:0000256" key="1">
    <source>
        <dbReference type="ARBA" id="ARBA00004970"/>
    </source>
</evidence>
<dbReference type="InterPro" id="IPR016195">
    <property type="entry name" value="Pol/histidinol_Pase-like"/>
</dbReference>
<dbReference type="PANTHER" id="PTHR21039">
    <property type="entry name" value="HISTIDINOL PHOSPHATASE-RELATED"/>
    <property type="match status" value="1"/>
</dbReference>
<evidence type="ECO:0000256" key="5">
    <source>
        <dbReference type="ARBA" id="ARBA00022801"/>
    </source>
</evidence>
<dbReference type="GO" id="GO:0004401">
    <property type="term" value="F:histidinol-phosphatase activity"/>
    <property type="evidence" value="ECO:0007669"/>
    <property type="project" value="UniProtKB-UniRule"/>
</dbReference>
<comment type="similarity">
    <text evidence="2 8">Belongs to the PHP hydrolase family. HisK subfamily.</text>
</comment>
<evidence type="ECO:0000256" key="8">
    <source>
        <dbReference type="RuleBase" id="RU366003"/>
    </source>
</evidence>
<dbReference type="UniPathway" id="UPA00031">
    <property type="reaction ID" value="UER00013"/>
</dbReference>
<dbReference type="CDD" id="cd12110">
    <property type="entry name" value="PHP_HisPPase_Hisj_like"/>
    <property type="match status" value="1"/>
</dbReference>
<gene>
    <name evidence="10" type="ORF">K432DRAFT_412931</name>
</gene>